<name>A0A165YT00_9BACI</name>
<reference evidence="3 4" key="1">
    <citation type="submission" date="2016-04" db="EMBL/GenBank/DDBJ databases">
        <title>Draft genome sequence of Aeribacillus pallidus 8m3 from petroleum reservoir.</title>
        <authorList>
            <person name="Poltaraus A.B."/>
            <person name="Nazina T.N."/>
            <person name="Tourova T.P."/>
            <person name="Malakho S.M."/>
            <person name="Korshunova A.V."/>
            <person name="Sokolova D.S."/>
        </authorList>
    </citation>
    <scope>NUCLEOTIDE SEQUENCE [LARGE SCALE GENOMIC DNA]</scope>
    <source>
        <strain evidence="3 4">8m3</strain>
    </source>
</reference>
<dbReference type="Proteomes" id="UP000076476">
    <property type="component" value="Unassembled WGS sequence"/>
</dbReference>
<protein>
    <recommendedName>
        <fullName evidence="2">DUF4097 domain-containing protein</fullName>
    </recommendedName>
</protein>
<evidence type="ECO:0000259" key="2">
    <source>
        <dbReference type="Pfam" id="PF13349"/>
    </source>
</evidence>
<proteinExistence type="predicted"/>
<sequence length="289" mass="31736">MKRFFVILLGIIGFIGLYIIFLNPINFSWWPLGNQRTQSVTSEGIEMIEIDASGVSTTIIPESREDLKADLDGKGKLTVKQHGDKVKVSAKQKWKWLGWLFHNKARLNIYIPEDYDRNMAINLGSGNLNFSGLSKNEPMKLDELILDIGSGNVNLKNVSVKHFEHDGSSGNVDIDSLTTETGSFDISSGNLKVKHYIGAIEAELSSGNLNIQMDELTDSVDIEVSSGVVDLNLPTDADFTLNGKTNSGNITCDFPLTSKKIDNKNIKGTHGSGEHPIDVSVSSGYIKIY</sequence>
<dbReference type="EMBL" id="LWBR01000010">
    <property type="protein sequence ID" value="KZN97416.1"/>
    <property type="molecule type" value="Genomic_DNA"/>
</dbReference>
<dbReference type="Gene3D" id="2.160.20.120">
    <property type="match status" value="1"/>
</dbReference>
<evidence type="ECO:0000256" key="1">
    <source>
        <dbReference type="SAM" id="Phobius"/>
    </source>
</evidence>
<keyword evidence="1" id="KW-0472">Membrane</keyword>
<organism evidence="3 4">
    <name type="scientific">Aeribacillus pallidus</name>
    <dbReference type="NCBI Taxonomy" id="33936"/>
    <lineage>
        <taxon>Bacteria</taxon>
        <taxon>Bacillati</taxon>
        <taxon>Bacillota</taxon>
        <taxon>Bacilli</taxon>
        <taxon>Bacillales</taxon>
        <taxon>Bacillaceae</taxon>
        <taxon>Aeribacillus</taxon>
    </lineage>
</organism>
<dbReference type="RefSeq" id="WP_063386996.1">
    <property type="nucleotide sequence ID" value="NZ_LWBR01000010.1"/>
</dbReference>
<feature type="transmembrane region" description="Helical" evidence="1">
    <location>
        <begin position="7"/>
        <end position="30"/>
    </location>
</feature>
<keyword evidence="1" id="KW-1133">Transmembrane helix</keyword>
<dbReference type="InterPro" id="IPR025164">
    <property type="entry name" value="Toastrack_DUF4097"/>
</dbReference>
<gene>
    <name evidence="3" type="ORF">AZI98_03905</name>
</gene>
<keyword evidence="4" id="KW-1185">Reference proteome</keyword>
<comment type="caution">
    <text evidence="3">The sequence shown here is derived from an EMBL/GenBank/DDBJ whole genome shotgun (WGS) entry which is preliminary data.</text>
</comment>
<dbReference type="Pfam" id="PF13349">
    <property type="entry name" value="DUF4097"/>
    <property type="match status" value="1"/>
</dbReference>
<keyword evidence="1" id="KW-0812">Transmembrane</keyword>
<evidence type="ECO:0000313" key="3">
    <source>
        <dbReference type="EMBL" id="KZN97416.1"/>
    </source>
</evidence>
<dbReference type="STRING" id="33936.AZI98_03905"/>
<accession>A0A165YT00</accession>
<feature type="domain" description="DUF4097" evidence="2">
    <location>
        <begin position="45"/>
        <end position="288"/>
    </location>
</feature>
<evidence type="ECO:0000313" key="4">
    <source>
        <dbReference type="Proteomes" id="UP000076476"/>
    </source>
</evidence>
<dbReference type="AlphaFoldDB" id="A0A165YT00"/>